<feature type="domain" description="Linalool dehydratase/isomerase" evidence="2">
    <location>
        <begin position="246"/>
        <end position="550"/>
    </location>
</feature>
<proteinExistence type="predicted"/>
<dbReference type="EMBL" id="AMGY01000001">
    <property type="protein sequence ID" value="EXJ91486.1"/>
    <property type="molecule type" value="Genomic_DNA"/>
</dbReference>
<evidence type="ECO:0000256" key="1">
    <source>
        <dbReference type="SAM" id="Phobius"/>
    </source>
</evidence>
<name>W9YQF9_9EURO</name>
<evidence type="ECO:0000313" key="4">
    <source>
        <dbReference type="Proteomes" id="UP000019478"/>
    </source>
</evidence>
<dbReference type="RefSeq" id="XP_007728376.1">
    <property type="nucleotide sequence ID" value="XM_007730186.1"/>
</dbReference>
<dbReference type="Pfam" id="PF18566">
    <property type="entry name" value="Ldi"/>
    <property type="match status" value="1"/>
</dbReference>
<gene>
    <name evidence="3" type="ORF">A1O3_00034</name>
</gene>
<protein>
    <recommendedName>
        <fullName evidence="2">Linalool dehydratase/isomerase domain-containing protein</fullName>
    </recommendedName>
</protein>
<dbReference type="GeneID" id="19164176"/>
<evidence type="ECO:0000313" key="3">
    <source>
        <dbReference type="EMBL" id="EXJ91486.1"/>
    </source>
</evidence>
<dbReference type="HOGENOM" id="CLU_027581_0_0_1"/>
<keyword evidence="1" id="KW-0812">Transmembrane</keyword>
<comment type="caution">
    <text evidence="3">The sequence shown here is derived from an EMBL/GenBank/DDBJ whole genome shotgun (WGS) entry which is preliminary data.</text>
</comment>
<keyword evidence="1" id="KW-0472">Membrane</keyword>
<reference evidence="3 4" key="1">
    <citation type="submission" date="2013-03" db="EMBL/GenBank/DDBJ databases">
        <title>The Genome Sequence of Capronia epimyces CBS 606.96.</title>
        <authorList>
            <consortium name="The Broad Institute Genomics Platform"/>
            <person name="Cuomo C."/>
            <person name="de Hoog S."/>
            <person name="Gorbushina A."/>
            <person name="Walker B."/>
            <person name="Young S.K."/>
            <person name="Zeng Q."/>
            <person name="Gargeya S."/>
            <person name="Fitzgerald M."/>
            <person name="Haas B."/>
            <person name="Abouelleil A."/>
            <person name="Allen A.W."/>
            <person name="Alvarado L."/>
            <person name="Arachchi H.M."/>
            <person name="Berlin A.M."/>
            <person name="Chapman S.B."/>
            <person name="Gainer-Dewar J."/>
            <person name="Goldberg J."/>
            <person name="Griggs A."/>
            <person name="Gujja S."/>
            <person name="Hansen M."/>
            <person name="Howarth C."/>
            <person name="Imamovic A."/>
            <person name="Ireland A."/>
            <person name="Larimer J."/>
            <person name="McCowan C."/>
            <person name="Murphy C."/>
            <person name="Pearson M."/>
            <person name="Poon T.W."/>
            <person name="Priest M."/>
            <person name="Roberts A."/>
            <person name="Saif S."/>
            <person name="Shea T."/>
            <person name="Sisk P."/>
            <person name="Sykes S."/>
            <person name="Wortman J."/>
            <person name="Nusbaum C."/>
            <person name="Birren B."/>
        </authorList>
    </citation>
    <scope>NUCLEOTIDE SEQUENCE [LARGE SCALE GENOMIC DNA]</scope>
    <source>
        <strain evidence="3 4">CBS 606.96</strain>
    </source>
</reference>
<feature type="transmembrane region" description="Helical" evidence="1">
    <location>
        <begin position="92"/>
        <end position="111"/>
    </location>
</feature>
<keyword evidence="4" id="KW-1185">Reference proteome</keyword>
<dbReference type="Proteomes" id="UP000019478">
    <property type="component" value="Unassembled WGS sequence"/>
</dbReference>
<dbReference type="OrthoDB" id="9979195at2759"/>
<keyword evidence="1" id="KW-1133">Transmembrane helix</keyword>
<accession>W9YQF9</accession>
<feature type="transmembrane region" description="Helical" evidence="1">
    <location>
        <begin position="53"/>
        <end position="72"/>
    </location>
</feature>
<dbReference type="InterPro" id="IPR041411">
    <property type="entry name" value="Ldi"/>
</dbReference>
<organism evidence="3 4">
    <name type="scientific">Capronia epimyces CBS 606.96</name>
    <dbReference type="NCBI Taxonomy" id="1182542"/>
    <lineage>
        <taxon>Eukaryota</taxon>
        <taxon>Fungi</taxon>
        <taxon>Dikarya</taxon>
        <taxon>Ascomycota</taxon>
        <taxon>Pezizomycotina</taxon>
        <taxon>Eurotiomycetes</taxon>
        <taxon>Chaetothyriomycetidae</taxon>
        <taxon>Chaetothyriales</taxon>
        <taxon>Herpotrichiellaceae</taxon>
        <taxon>Capronia</taxon>
    </lineage>
</organism>
<feature type="transmembrane region" description="Helical" evidence="1">
    <location>
        <begin position="118"/>
        <end position="140"/>
    </location>
</feature>
<dbReference type="eggNOG" id="ENOG502QYCV">
    <property type="taxonomic scope" value="Eukaryota"/>
</dbReference>
<dbReference type="STRING" id="1182542.W9YQF9"/>
<dbReference type="AlphaFoldDB" id="W9YQF9"/>
<evidence type="ECO:0000259" key="2">
    <source>
        <dbReference type="Pfam" id="PF18566"/>
    </source>
</evidence>
<sequence>MTALRESTRIVPTKTSSYTTSYADEKKGLAQPELIPDSASTGKVRQSVQNRTVGWWIVSAIAGLLLFNNNVVHLPPKARAAAVTLVFPGAGYIAAANWPAGLLLLLTYLLLPLCLFAWFGAGGVAFPVALWILSAGGAYVMAGSELFVHAGTVDVIILAAFLLYFNRTSASARIIAINKRRARNTFIPTTLATLDAGAISPAPRDERELGLSELRDVQWAVDQSLLPLDDWSNFNIIDQFQTSALRYQLYEMMFVLGAYQGIYCPNFHGYVNKAYQNIIEKSLTPKVLNFWKWETLWGKFSTDFDPVKKDNIMVTGILLQGIALYIANTGDQRYTKPGSLKFQVTDRQVYEYDIHSLARVLVKQWAEDAYCLFACEPTWIYTPCNLQGLTGMVVYDRVYGTHYAKDLLPRFEESLVTNFTEPDGSILPIRSSLIGFTVPGISGALMDLVNAMLCRGHLDHIARRMWAIFRTENIDYDDETGKLRLKGLGAADIMDPGLYKPNEYCLFPILAYVAGEYGDEKVRKAAIDQCVSGVGKYTTRTGATALKGMSNSINSCMARASLLHREDWKRLISEGPSKTTLAGPILDSAPYPGVLVARAYSRTSKDLDLVLYPSCASGKFELGLKRLQPGVVYRFAERSVVADTEGEAKIDVYVDGRTVLKIEPME</sequence>